<protein>
    <recommendedName>
        <fullName evidence="4">Endonuclease/exonuclease/phosphatase domain-containing protein</fullName>
    </recommendedName>
</protein>
<evidence type="ECO:0008006" key="4">
    <source>
        <dbReference type="Google" id="ProtNLM"/>
    </source>
</evidence>
<dbReference type="Gene3D" id="3.60.10.10">
    <property type="entry name" value="Endonuclease/exonuclease/phosphatase"/>
    <property type="match status" value="1"/>
</dbReference>
<dbReference type="GeneID" id="66879175"/>
<accession>A0A0A8VFW3</accession>
<evidence type="ECO:0000313" key="1">
    <source>
        <dbReference type="EMBL" id="CEK27218.1"/>
    </source>
</evidence>
<dbReference type="AlphaFoldDB" id="A0A0A8VFW3"/>
<dbReference type="EMBL" id="LN681231">
    <property type="protein sequence ID" value="CEK27218.1"/>
    <property type="molecule type" value="Genomic_DNA"/>
</dbReference>
<dbReference type="Proteomes" id="UP000255169">
    <property type="component" value="Unassembled WGS sequence"/>
</dbReference>
<gene>
    <name evidence="1" type="ORF">CSF007_7310</name>
    <name evidence="2" type="ORF">NCTC10476_00670</name>
</gene>
<sequence length="507" mass="56471">MISANTTKISLSPIFQPTAAMDYLHGHVALPLSAVNNITGEQPRFFSSAQNTGGDSVGRYLNQHLKKVMNPTCVGANAMISMQLDHLAEINKPAVISDHLPVSFMVEVGRNTDAIPITSWNMLADIHRNNNYENITVDDVVSSLFSRKKLEYFSAQDALSRTWYFSDLATELARSESFSHPERRADFYSGTRLGQQVLIDFLQREYVEATHAVLRPSRQRTPAAQEQLRKKARAALVDEVIKVQKTDPHFASSDFYCAAVSALKLFNSLNSGSMSWDSRKATLAKHTDLLQVLSQNQVILLQECTEPEWFVNTLNKQVSANSQSSFACISHKEAAINNNDHCAIIYDKSKWQIRNPRKDIVNFKLGRNKPAILARLTATEPRIGSDTLMVGSVHYPGNDDGQNYLTRVMDSVTKMAFQPNEPLFVAGDFNQSKNELDKKVSRLAADDSSPKSLNALDLSTLVVFEPQSCGGTMAGPDWQREHEGQIIDLAFSNTRVSGKVLDLKLFI</sequence>
<reference evidence="1" key="1">
    <citation type="journal article" date="2015" name="Genome Announc.">
        <title>Complete Genome Sequence of Yersinia ruckeri Strain CSF007-82, Etiologic Agent of Red Mouth Disease in Salmonid Fish.</title>
        <authorList>
            <person name="Nelson M.C."/>
            <person name="LaPatra S.E."/>
            <person name="Welch T.J."/>
            <person name="Graf J."/>
        </authorList>
    </citation>
    <scope>NUCLEOTIDE SEQUENCE</scope>
    <source>
        <strain evidence="1">CSF007-82</strain>
    </source>
</reference>
<reference evidence="2 3" key="2">
    <citation type="submission" date="2018-06" db="EMBL/GenBank/DDBJ databases">
        <authorList>
            <consortium name="Pathogen Informatics"/>
            <person name="Doyle S."/>
        </authorList>
    </citation>
    <scope>NUCLEOTIDE SEQUENCE [LARGE SCALE GENOMIC DNA]</scope>
    <source>
        <strain evidence="2 3">NCTC10476</strain>
    </source>
</reference>
<name>A0A0A8VFW3_YERRU</name>
<dbReference type="OrthoDB" id="5632120at2"/>
<evidence type="ECO:0000313" key="2">
    <source>
        <dbReference type="EMBL" id="SUP99439.1"/>
    </source>
</evidence>
<dbReference type="EMBL" id="UHJG01000001">
    <property type="protein sequence ID" value="SUP99439.1"/>
    <property type="molecule type" value="Genomic_DNA"/>
</dbReference>
<proteinExistence type="predicted"/>
<dbReference type="RefSeq" id="WP_004718988.1">
    <property type="nucleotide sequence ID" value="NZ_CCYO01000002.1"/>
</dbReference>
<organism evidence="1">
    <name type="scientific">Yersinia ruckeri</name>
    <dbReference type="NCBI Taxonomy" id="29486"/>
    <lineage>
        <taxon>Bacteria</taxon>
        <taxon>Pseudomonadati</taxon>
        <taxon>Pseudomonadota</taxon>
        <taxon>Gammaproteobacteria</taxon>
        <taxon>Enterobacterales</taxon>
        <taxon>Yersiniaceae</taxon>
        <taxon>Yersinia</taxon>
    </lineage>
</organism>
<dbReference type="InterPro" id="IPR036691">
    <property type="entry name" value="Endo/exonu/phosph_ase_sf"/>
</dbReference>
<keyword evidence="3" id="KW-1185">Reference proteome</keyword>
<dbReference type="SUPFAM" id="SSF56219">
    <property type="entry name" value="DNase I-like"/>
    <property type="match status" value="1"/>
</dbReference>
<evidence type="ECO:0000313" key="3">
    <source>
        <dbReference type="Proteomes" id="UP000255169"/>
    </source>
</evidence>